<feature type="region of interest" description="Disordered" evidence="1">
    <location>
        <begin position="196"/>
        <end position="215"/>
    </location>
</feature>
<evidence type="ECO:0000313" key="4">
    <source>
        <dbReference type="Proteomes" id="UP001225605"/>
    </source>
</evidence>
<feature type="signal peptide" evidence="2">
    <location>
        <begin position="1"/>
        <end position="26"/>
    </location>
</feature>
<organism evidence="3 4">
    <name type="scientific">Saccharothrix yanglingensis</name>
    <dbReference type="NCBI Taxonomy" id="659496"/>
    <lineage>
        <taxon>Bacteria</taxon>
        <taxon>Bacillati</taxon>
        <taxon>Actinomycetota</taxon>
        <taxon>Actinomycetes</taxon>
        <taxon>Pseudonocardiales</taxon>
        <taxon>Pseudonocardiaceae</taxon>
        <taxon>Saccharothrix</taxon>
    </lineage>
</organism>
<dbReference type="RefSeq" id="WP_306744795.1">
    <property type="nucleotide sequence ID" value="NZ_NSDM01000002.1"/>
</dbReference>
<sequence>MRTSRVLVAVVTAAVAALATAGPARATSATLHTEVAELADNLNALSWPAQDAYNFYPGAKGHAEVTTSVVWGTPGSPTTYESKAKCAALLTQALKHTFPWATDSYLTTEFGSTSPTAAKYYDGFVAGAPHFTARTTVSSLVPGDVIAVKYTDSAGGTGDATGHVAIVTAAPHLYDRDGDAATREWAVRVIDSTSNPHGVASTNTSSPYQTYPDTRADGTTEYSGVGRGWIFISTTAADVPTGHWWGANENVVDQYKPVSTRPMVFRALS</sequence>
<evidence type="ECO:0000256" key="1">
    <source>
        <dbReference type="SAM" id="MobiDB-lite"/>
    </source>
</evidence>
<accession>A0ABU0WZD5</accession>
<comment type="caution">
    <text evidence="3">The sequence shown here is derived from an EMBL/GenBank/DDBJ whole genome shotgun (WGS) entry which is preliminary data.</text>
</comment>
<proteinExistence type="predicted"/>
<name>A0ABU0WZD5_9PSEU</name>
<reference evidence="3 4" key="1">
    <citation type="submission" date="2017-06" db="EMBL/GenBank/DDBJ databases">
        <title>Cultured bacterium strain Saccharothrix yanglingensis Hhs.015.</title>
        <authorList>
            <person name="Xia Y."/>
        </authorList>
    </citation>
    <scope>NUCLEOTIDE SEQUENCE [LARGE SCALE GENOMIC DNA]</scope>
    <source>
        <strain evidence="3 4">Hhs.015</strain>
    </source>
</reference>
<evidence type="ECO:0008006" key="5">
    <source>
        <dbReference type="Google" id="ProtNLM"/>
    </source>
</evidence>
<keyword evidence="2" id="KW-0732">Signal</keyword>
<dbReference type="EMBL" id="NSDM01000002">
    <property type="protein sequence ID" value="MDQ2583684.1"/>
    <property type="molecule type" value="Genomic_DNA"/>
</dbReference>
<evidence type="ECO:0000256" key="2">
    <source>
        <dbReference type="SAM" id="SignalP"/>
    </source>
</evidence>
<feature type="chain" id="PRO_5047061897" description="CHAP domain-containing protein" evidence="2">
    <location>
        <begin position="27"/>
        <end position="269"/>
    </location>
</feature>
<feature type="compositionally biased region" description="Polar residues" evidence="1">
    <location>
        <begin position="196"/>
        <end position="212"/>
    </location>
</feature>
<protein>
    <recommendedName>
        <fullName evidence="5">CHAP domain-containing protein</fullName>
    </recommendedName>
</protein>
<keyword evidence="4" id="KW-1185">Reference proteome</keyword>
<evidence type="ECO:0000313" key="3">
    <source>
        <dbReference type="EMBL" id="MDQ2583684.1"/>
    </source>
</evidence>
<gene>
    <name evidence="3" type="ORF">CKY47_06725</name>
</gene>
<dbReference type="Proteomes" id="UP001225605">
    <property type="component" value="Unassembled WGS sequence"/>
</dbReference>